<dbReference type="EMBL" id="JAKFGM010000003">
    <property type="protein sequence ID" value="MCF2515419.1"/>
    <property type="molecule type" value="Genomic_DNA"/>
</dbReference>
<dbReference type="AlphaFoldDB" id="A0A9X1QQ43"/>
<name>A0A9X1QQ43_9SPHN</name>
<evidence type="ECO:0000259" key="2">
    <source>
        <dbReference type="Pfam" id="PF04945"/>
    </source>
</evidence>
<sequence length="158" mass="17309">MRSLFLRLTSLALLAAPLPAAAQAANSPAPEISVEADHLAARGYDVTAYFLQGRPLRGSKAHQTQYKGATWQFASAAALAKFKADPAVYEPQFGGYCAWAVSQGYIAPGDPEQWKIVDGKLYLNFNARAKELWEADQDDAIRRGQANWPKVLTNNQNN</sequence>
<dbReference type="Pfam" id="PF04945">
    <property type="entry name" value="YHS"/>
    <property type="match status" value="1"/>
</dbReference>
<dbReference type="NCBIfam" id="NF041384">
    <property type="entry name" value="YHS_seleno_dom"/>
    <property type="match status" value="1"/>
</dbReference>
<dbReference type="RefSeq" id="WP_235068003.1">
    <property type="nucleotide sequence ID" value="NZ_JAKFGM010000003.1"/>
</dbReference>
<dbReference type="Proteomes" id="UP001139410">
    <property type="component" value="Unassembled WGS sequence"/>
</dbReference>
<dbReference type="InterPro" id="IPR007029">
    <property type="entry name" value="YHS_dom"/>
</dbReference>
<proteinExistence type="predicted"/>
<evidence type="ECO:0000313" key="3">
    <source>
        <dbReference type="EMBL" id="MCF2515419.1"/>
    </source>
</evidence>
<feature type="chain" id="PRO_5040733978" evidence="1">
    <location>
        <begin position="25"/>
        <end position="158"/>
    </location>
</feature>
<evidence type="ECO:0000256" key="1">
    <source>
        <dbReference type="SAM" id="SignalP"/>
    </source>
</evidence>
<gene>
    <name evidence="3" type="ORF">LVY65_10140</name>
</gene>
<accession>A0A9X1QQ43</accession>
<reference evidence="3" key="1">
    <citation type="submission" date="2022-01" db="EMBL/GenBank/DDBJ databases">
        <authorList>
            <person name="Jo J.-H."/>
            <person name="Im W.-T."/>
        </authorList>
    </citation>
    <scope>NUCLEOTIDE SEQUENCE</scope>
    <source>
        <strain evidence="3">G124</strain>
    </source>
</reference>
<keyword evidence="1" id="KW-0732">Signal</keyword>
<organism evidence="3 4">
    <name type="scientific">Sphingomonas cremea</name>
    <dbReference type="NCBI Taxonomy" id="2904799"/>
    <lineage>
        <taxon>Bacteria</taxon>
        <taxon>Pseudomonadati</taxon>
        <taxon>Pseudomonadota</taxon>
        <taxon>Alphaproteobacteria</taxon>
        <taxon>Sphingomonadales</taxon>
        <taxon>Sphingomonadaceae</taxon>
        <taxon>Sphingomonas</taxon>
    </lineage>
</organism>
<feature type="signal peptide" evidence="1">
    <location>
        <begin position="1"/>
        <end position="24"/>
    </location>
</feature>
<feature type="domain" description="YHS" evidence="2">
    <location>
        <begin position="49"/>
        <end position="91"/>
    </location>
</feature>
<protein>
    <submittedName>
        <fullName evidence="3">YHS domain-containing protein</fullName>
    </submittedName>
</protein>
<comment type="caution">
    <text evidence="3">The sequence shown here is derived from an EMBL/GenBank/DDBJ whole genome shotgun (WGS) entry which is preliminary data.</text>
</comment>
<evidence type="ECO:0000313" key="4">
    <source>
        <dbReference type="Proteomes" id="UP001139410"/>
    </source>
</evidence>
<keyword evidence="4" id="KW-1185">Reference proteome</keyword>